<dbReference type="GO" id="GO:0042910">
    <property type="term" value="F:xenobiotic transmembrane transporter activity"/>
    <property type="evidence" value="ECO:0007669"/>
    <property type="project" value="TreeGrafter"/>
</dbReference>
<keyword evidence="7 10" id="KW-0812">Transmembrane</keyword>
<dbReference type="SUPFAM" id="SSF82866">
    <property type="entry name" value="Multidrug efflux transporter AcrB transmembrane domain"/>
    <property type="match status" value="2"/>
</dbReference>
<evidence type="ECO:0000313" key="14">
    <source>
        <dbReference type="Proteomes" id="UP000308196"/>
    </source>
</evidence>
<dbReference type="Pfam" id="PF00873">
    <property type="entry name" value="ACR_tran"/>
    <property type="match status" value="1"/>
</dbReference>
<keyword evidence="11" id="KW-0175">Coiled coil</keyword>
<evidence type="ECO:0000256" key="5">
    <source>
        <dbReference type="ARBA" id="ARBA00022475"/>
    </source>
</evidence>
<keyword evidence="10" id="KW-0564">Palmitate</keyword>
<dbReference type="PANTHER" id="PTHR32063:SF9">
    <property type="entry name" value="SIMILAR TO MULTIDRUG RESISTANCE PROTEIN MEXB"/>
    <property type="match status" value="1"/>
</dbReference>
<evidence type="ECO:0000256" key="10">
    <source>
        <dbReference type="RuleBase" id="RU362097"/>
    </source>
</evidence>
<accession>A0A4U9UUV9</accession>
<dbReference type="Pfam" id="PF02321">
    <property type="entry name" value="OEP"/>
    <property type="match status" value="2"/>
</dbReference>
<feature type="transmembrane region" description="Helical" evidence="12">
    <location>
        <begin position="12"/>
        <end position="32"/>
    </location>
</feature>
<comment type="similarity">
    <text evidence="2 10">Belongs to the outer membrane factor (OMF) (TC 1.B.17) family.</text>
</comment>
<comment type="subcellular location">
    <subcellularLocation>
        <location evidence="1">Cell inner membrane</location>
        <topology evidence="1">Multi-pass membrane protein</topology>
    </subcellularLocation>
    <subcellularLocation>
        <location evidence="10">Cell membrane</location>
        <topology evidence="10">Lipid-anchor</topology>
    </subcellularLocation>
</comment>
<dbReference type="InterPro" id="IPR001036">
    <property type="entry name" value="Acrflvin-R"/>
</dbReference>
<evidence type="ECO:0000256" key="12">
    <source>
        <dbReference type="SAM" id="Phobius"/>
    </source>
</evidence>
<keyword evidence="5" id="KW-1003">Cell membrane</keyword>
<dbReference type="NCBIfam" id="TIGR00915">
    <property type="entry name" value="2A0602"/>
    <property type="match status" value="1"/>
</dbReference>
<evidence type="ECO:0000256" key="7">
    <source>
        <dbReference type="ARBA" id="ARBA00022692"/>
    </source>
</evidence>
<dbReference type="EMBL" id="LR590484">
    <property type="protein sequence ID" value="VTR33611.1"/>
    <property type="molecule type" value="Genomic_DNA"/>
</dbReference>
<evidence type="ECO:0000256" key="3">
    <source>
        <dbReference type="ARBA" id="ARBA00010942"/>
    </source>
</evidence>
<dbReference type="InterPro" id="IPR027463">
    <property type="entry name" value="AcrB_DN_DC_subdom"/>
</dbReference>
<dbReference type="GO" id="GO:0009636">
    <property type="term" value="P:response to toxic substance"/>
    <property type="evidence" value="ECO:0007669"/>
    <property type="project" value="UniProtKB-ARBA"/>
</dbReference>
<dbReference type="FunFam" id="1.20.1640.10:FF:000001">
    <property type="entry name" value="Efflux pump membrane transporter"/>
    <property type="match status" value="1"/>
</dbReference>
<feature type="transmembrane region" description="Helical" evidence="12">
    <location>
        <begin position="1002"/>
        <end position="1028"/>
    </location>
</feature>
<dbReference type="InterPro" id="IPR010131">
    <property type="entry name" value="MdtP/NodT-like"/>
</dbReference>
<sequence length="1516" mass="167988">MFETFIRRPILSLVISVFITLLGLLALFTLPITQFPDIVPPSVVVNANYTGANAEVSTNAVAIPLEKAINGVAGMTYMTSVSTNNGSTVIQIFFEVGTDPDIAAVNVQNRVTTVLDELPEEVIKAGVTTEKEVNSMLMYLNVYTDDETADERFIYNFTDINILKELKRIEGVGRAQIMGMRDYAMRIWVKPDRMAAYNISTEDVVASLRKQNIEAAPGQTGISSDKMRNMQQYVLRYPGKFTEIDEYANIPIRANSNGSIIRIKDIADVEFGSLDYEMVSKTDGRPSASIMLKQLPGSNAQEVIQRVKDRMAELKETTFPAGMTYTMGYDVSRFLDASISSVIKTLLEAFLLVFIVVFIFLQDFRATVIPILAVPVCLIGALFFMQMLGFSINLLTLFALVLAIGIVVDNGIVVVEAVYAKMEEEHLQPMEATLEAMKEVGGAVVAITLVMSAVFVPVAFLSGPVGIFYRQFSLTLAAAIVISGINALTLTPALCALFLRSPHDRKPSNNWLDRFFKKFNLLYDKTAAGYKGLLVKTSARRGLTLLLLAGFFVATWGSSAILPSGFIPTEDQGMIYVSVTTPPGATVDRTERILDKIDSVSRKLDVVETVSTLSGYSIVTEVSGASYGMGMINLKPWKERSQTVDDVIRELREKTKDFADAQIDFFPPPTVPGFGNSSGFELRLLDRSGNEDLTKTAEVLQQFMDKMEGSEVLQDISSSFDVNFPQYMLKVDYDMAAKKGISVENAMNTLQTLMGSLYATNFIRYGQMYKVMVQAGPEYRRRPEDVLRLYVKNETGEMVPYNAFISMERIYGPEQITRYNMFSSAMITGQSSPGFSSGQAIEEVERIASELPQGYSIEWSGMTREQVISGNQALYIFALCLLFVYLLLCAQYESFLLPLPVLLCLPAGIFGAFIFLKVFGLENNIYAQVALVMLIGLLGKNAILIVEYANLKYKQGMDIVTASIEGAVARLRPILMTSFAFVAGLIPLMMASGAGALGNRSIGTAAVGGMLIGTILGVIVIPGLVILFSKRENKKQVVKQVSLVIAALMMFGSCAVPKKSAPPEKVVTPAAFSEKAISDSVHIGGRSWREIFKDPLLVALIDSALRNNMDIRQSILRLESAQAYFKQRKAALGPTVEAAVEGGIRKYGHYTESGIGNYDSNFSDNLKSDEKLPEPFIPDYFIGLRSSWEIDLWGKLKNQKRAAYFGFLAEQEGKRLLETELVSNIATAYYELMALDQKIKVYNRNIELHKNALEVVELKKDAGYATELSVQQFKALLATSKSAKEQLLQEIALWEHHINGLLGRYYQPINRSTYAENTNLYHAMSFGTPDDLVNQRPDIKAAYLKMLASSNQQEASRLAFLPSVAISPFIGLQSFHFNKLFNLDKSIAYNLFGGITLPIFNQRQLKTQYEVAKADYGIAFIDYEKSVINAYNEVSNVIMTQEAIARRRTYVDERVTALERSIEAAQELFIAGRVTSLDVVTAQRESLEAQIGKVELEKENTLNQILLYKALGGGWK</sequence>
<proteinExistence type="inferred from homology"/>
<dbReference type="PRINTS" id="PR00702">
    <property type="entry name" value="ACRIFLAVINRP"/>
</dbReference>
<dbReference type="Proteomes" id="UP000308196">
    <property type="component" value="Chromosome"/>
</dbReference>
<keyword evidence="6" id="KW-0997">Cell inner membrane</keyword>
<evidence type="ECO:0000256" key="9">
    <source>
        <dbReference type="ARBA" id="ARBA00023136"/>
    </source>
</evidence>
<dbReference type="GO" id="GO:0015562">
    <property type="term" value="F:efflux transmembrane transporter activity"/>
    <property type="evidence" value="ECO:0007669"/>
    <property type="project" value="InterPro"/>
</dbReference>
<dbReference type="KEGG" id="stha:NCTC11429_01198"/>
<reference evidence="13 14" key="1">
    <citation type="submission" date="2019-05" db="EMBL/GenBank/DDBJ databases">
        <authorList>
            <consortium name="Pathogen Informatics"/>
        </authorList>
    </citation>
    <scope>NUCLEOTIDE SEQUENCE [LARGE SCALE GENOMIC DNA]</scope>
    <source>
        <strain evidence="13 14">NCTC11429</strain>
    </source>
</reference>
<dbReference type="InterPro" id="IPR003423">
    <property type="entry name" value="OMP_efflux"/>
</dbReference>
<dbReference type="Gene3D" id="3.30.2090.10">
    <property type="entry name" value="Multidrug efflux transporter AcrB TolC docking domain, DN and DC subdomains"/>
    <property type="match status" value="2"/>
</dbReference>
<feature type="transmembrane region" description="Helical" evidence="12">
    <location>
        <begin position="472"/>
        <end position="499"/>
    </location>
</feature>
<feature type="transmembrane region" description="Helical" evidence="12">
    <location>
        <begin position="394"/>
        <end position="419"/>
    </location>
</feature>
<evidence type="ECO:0000256" key="1">
    <source>
        <dbReference type="ARBA" id="ARBA00004429"/>
    </source>
</evidence>
<gene>
    <name evidence="13" type="primary">bepE_2</name>
    <name evidence="13" type="ORF">NCTC11429_01198</name>
</gene>
<dbReference type="PANTHER" id="PTHR32063">
    <property type="match status" value="1"/>
</dbReference>
<dbReference type="SUPFAM" id="SSF82693">
    <property type="entry name" value="Multidrug efflux transporter AcrB pore domain, PN1, PN2, PC1 and PC2 subdomains"/>
    <property type="match status" value="3"/>
</dbReference>
<feature type="transmembrane region" description="Helical" evidence="12">
    <location>
        <begin position="971"/>
        <end position="990"/>
    </location>
</feature>
<dbReference type="STRING" id="1123265.GCA_000686625_04115"/>
<dbReference type="GeneID" id="78461970"/>
<evidence type="ECO:0000313" key="13">
    <source>
        <dbReference type="EMBL" id="VTR33611.1"/>
    </source>
</evidence>
<evidence type="ECO:0000256" key="8">
    <source>
        <dbReference type="ARBA" id="ARBA00022989"/>
    </source>
</evidence>
<dbReference type="SUPFAM" id="SSF82714">
    <property type="entry name" value="Multidrug efflux transporter AcrB TolC docking domain, DN and DC subdomains"/>
    <property type="match status" value="2"/>
</dbReference>
<evidence type="ECO:0000256" key="11">
    <source>
        <dbReference type="SAM" id="Coils"/>
    </source>
</evidence>
<evidence type="ECO:0000256" key="2">
    <source>
        <dbReference type="ARBA" id="ARBA00007613"/>
    </source>
</evidence>
<dbReference type="Gene3D" id="1.20.1600.10">
    <property type="entry name" value="Outer membrane efflux proteins (OEP)"/>
    <property type="match status" value="1"/>
</dbReference>
<keyword evidence="10" id="KW-0449">Lipoprotein</keyword>
<keyword evidence="4" id="KW-0813">Transport</keyword>
<feature type="transmembrane region" description="Helical" evidence="12">
    <location>
        <begin position="872"/>
        <end position="888"/>
    </location>
</feature>
<feature type="coiled-coil region" evidence="11">
    <location>
        <begin position="1477"/>
        <end position="1504"/>
    </location>
</feature>
<evidence type="ECO:0000256" key="6">
    <source>
        <dbReference type="ARBA" id="ARBA00022519"/>
    </source>
</evidence>
<feature type="transmembrane region" description="Helical" evidence="12">
    <location>
        <begin position="440"/>
        <end position="460"/>
    </location>
</feature>
<feature type="coiled-coil region" evidence="11">
    <location>
        <begin position="1232"/>
        <end position="1259"/>
    </location>
</feature>
<keyword evidence="8 12" id="KW-1133">Transmembrane helix</keyword>
<feature type="transmembrane region" description="Helical" evidence="12">
    <location>
        <begin position="543"/>
        <end position="562"/>
    </location>
</feature>
<dbReference type="Gene3D" id="1.20.1640.10">
    <property type="entry name" value="Multidrug efflux transporter AcrB transmembrane domain"/>
    <property type="match status" value="2"/>
</dbReference>
<dbReference type="NCBIfam" id="TIGR01845">
    <property type="entry name" value="outer_NodT"/>
    <property type="match status" value="1"/>
</dbReference>
<dbReference type="InterPro" id="IPR004764">
    <property type="entry name" value="MdtF-like"/>
</dbReference>
<comment type="similarity">
    <text evidence="3">Belongs to the resistance-nodulation-cell division (RND) (TC 2.A.6) family.</text>
</comment>
<dbReference type="Gene3D" id="2.20.200.10">
    <property type="entry name" value="Outer membrane efflux proteins (OEP)"/>
    <property type="match status" value="1"/>
</dbReference>
<feature type="transmembrane region" description="Helical" evidence="12">
    <location>
        <begin position="1040"/>
        <end position="1058"/>
    </location>
</feature>
<keyword evidence="9 10" id="KW-0472">Membrane</keyword>
<dbReference type="Gene3D" id="3.30.70.1320">
    <property type="entry name" value="Multidrug efflux transporter AcrB pore domain like"/>
    <property type="match status" value="1"/>
</dbReference>
<feature type="transmembrane region" description="Helical" evidence="12">
    <location>
        <begin position="925"/>
        <end position="950"/>
    </location>
</feature>
<evidence type="ECO:0000256" key="4">
    <source>
        <dbReference type="ARBA" id="ARBA00022448"/>
    </source>
</evidence>
<keyword evidence="10" id="KW-1134">Transmembrane beta strand</keyword>
<dbReference type="RefSeq" id="WP_028070778.1">
    <property type="nucleotide sequence ID" value="NZ_CP141191.1"/>
</dbReference>
<dbReference type="GO" id="GO:0005886">
    <property type="term" value="C:plasma membrane"/>
    <property type="evidence" value="ECO:0007669"/>
    <property type="project" value="UniProtKB-SubCell"/>
</dbReference>
<name>A0A4U9UUV9_9SPHI</name>
<dbReference type="SUPFAM" id="SSF56954">
    <property type="entry name" value="Outer membrane efflux proteins (OEP)"/>
    <property type="match status" value="1"/>
</dbReference>
<feature type="transmembrane region" description="Helical" evidence="12">
    <location>
        <begin position="895"/>
        <end position="919"/>
    </location>
</feature>
<feature type="transmembrane region" description="Helical" evidence="12">
    <location>
        <begin position="368"/>
        <end position="388"/>
    </location>
</feature>
<dbReference type="Gene3D" id="3.30.70.1440">
    <property type="entry name" value="Multidrug efflux transporter AcrB pore domain"/>
    <property type="match status" value="1"/>
</dbReference>
<organism evidence="13 14">
    <name type="scientific">Sphingobacterium thalpophilum</name>
    <dbReference type="NCBI Taxonomy" id="259"/>
    <lineage>
        <taxon>Bacteria</taxon>
        <taxon>Pseudomonadati</taxon>
        <taxon>Bacteroidota</taxon>
        <taxon>Sphingobacteriia</taxon>
        <taxon>Sphingobacteriales</taxon>
        <taxon>Sphingobacteriaceae</taxon>
        <taxon>Sphingobacterium</taxon>
    </lineage>
</organism>
<protein>
    <submittedName>
        <fullName evidence="13">Efflux pump membrane transporter BepE</fullName>
    </submittedName>
</protein>
<dbReference type="Gene3D" id="3.30.70.1430">
    <property type="entry name" value="Multidrug efflux transporter AcrB pore domain"/>
    <property type="match status" value="2"/>
</dbReference>
<feature type="transmembrane region" description="Helical" evidence="12">
    <location>
        <begin position="342"/>
        <end position="361"/>
    </location>
</feature>